<keyword evidence="7 9" id="KW-0560">Oxidoreductase</keyword>
<evidence type="ECO:0000259" key="14">
    <source>
        <dbReference type="Pfam" id="PF14748"/>
    </source>
</evidence>
<protein>
    <recommendedName>
        <fullName evidence="9 10">Pyrroline-5-carboxylate reductase</fullName>
        <shortName evidence="9">P5C reductase</shortName>
        <shortName evidence="9">P5CR</shortName>
        <ecNumber evidence="9 10">1.5.1.2</ecNumber>
    </recommendedName>
    <alternativeName>
        <fullName evidence="9">PCA reductase</fullName>
    </alternativeName>
</protein>
<dbReference type="InterPro" id="IPR036291">
    <property type="entry name" value="NAD(P)-bd_dom_sf"/>
</dbReference>
<keyword evidence="16" id="KW-1185">Reference proteome</keyword>
<evidence type="ECO:0000256" key="1">
    <source>
        <dbReference type="ARBA" id="ARBA00004496"/>
    </source>
</evidence>
<dbReference type="RefSeq" id="WP_077846837.1">
    <property type="nucleotide sequence ID" value="NZ_LZZM01000105.1"/>
</dbReference>
<evidence type="ECO:0000313" key="15">
    <source>
        <dbReference type="EMBL" id="OOM79293.1"/>
    </source>
</evidence>
<comment type="caution">
    <text evidence="15">The sequence shown here is derived from an EMBL/GenBank/DDBJ whole genome shotgun (WGS) entry which is preliminary data.</text>
</comment>
<dbReference type="EC" id="1.5.1.2" evidence="9 10"/>
<dbReference type="EMBL" id="LZZM01000105">
    <property type="protein sequence ID" value="OOM79293.1"/>
    <property type="molecule type" value="Genomic_DNA"/>
</dbReference>
<dbReference type="PROSITE" id="PS00521">
    <property type="entry name" value="P5CR"/>
    <property type="match status" value="1"/>
</dbReference>
<dbReference type="InterPro" id="IPR028939">
    <property type="entry name" value="P5C_Rdtase_cat_N"/>
</dbReference>
<comment type="subcellular location">
    <subcellularLocation>
        <location evidence="1 9">Cytoplasm</location>
    </subcellularLocation>
</comment>
<comment type="catalytic activity">
    <reaction evidence="9">
        <text>L-proline + NAD(+) = (S)-1-pyrroline-5-carboxylate + NADH + 2 H(+)</text>
        <dbReference type="Rhea" id="RHEA:14105"/>
        <dbReference type="ChEBI" id="CHEBI:15378"/>
        <dbReference type="ChEBI" id="CHEBI:17388"/>
        <dbReference type="ChEBI" id="CHEBI:57540"/>
        <dbReference type="ChEBI" id="CHEBI:57945"/>
        <dbReference type="ChEBI" id="CHEBI:60039"/>
        <dbReference type="EC" id="1.5.1.2"/>
    </reaction>
</comment>
<organism evidence="15 16">
    <name type="scientific">Clostridium puniceum</name>
    <dbReference type="NCBI Taxonomy" id="29367"/>
    <lineage>
        <taxon>Bacteria</taxon>
        <taxon>Bacillati</taxon>
        <taxon>Bacillota</taxon>
        <taxon>Clostridia</taxon>
        <taxon>Eubacteriales</taxon>
        <taxon>Clostridiaceae</taxon>
        <taxon>Clostridium</taxon>
    </lineage>
</organism>
<evidence type="ECO:0000256" key="8">
    <source>
        <dbReference type="ARBA" id="ARBA00058118"/>
    </source>
</evidence>
<dbReference type="InterPro" id="IPR000304">
    <property type="entry name" value="Pyrroline-COOH_reductase"/>
</dbReference>
<dbReference type="GO" id="GO:0055129">
    <property type="term" value="P:L-proline biosynthetic process"/>
    <property type="evidence" value="ECO:0007669"/>
    <property type="project" value="UniProtKB-UniRule"/>
</dbReference>
<dbReference type="GO" id="GO:0004735">
    <property type="term" value="F:pyrroline-5-carboxylate reductase activity"/>
    <property type="evidence" value="ECO:0007669"/>
    <property type="project" value="UniProtKB-UniRule"/>
</dbReference>
<dbReference type="Gene3D" id="3.40.50.720">
    <property type="entry name" value="NAD(P)-binding Rossmann-like Domain"/>
    <property type="match status" value="1"/>
</dbReference>
<dbReference type="SUPFAM" id="SSF51735">
    <property type="entry name" value="NAD(P)-binding Rossmann-fold domains"/>
    <property type="match status" value="1"/>
</dbReference>
<dbReference type="Proteomes" id="UP000190890">
    <property type="component" value="Unassembled WGS sequence"/>
</dbReference>
<comment type="function">
    <text evidence="8 9">Catalyzes the reduction of 1-pyrroline-5-carboxylate (PCA) to L-proline.</text>
</comment>
<evidence type="ECO:0000259" key="13">
    <source>
        <dbReference type="Pfam" id="PF03807"/>
    </source>
</evidence>
<evidence type="ECO:0000256" key="11">
    <source>
        <dbReference type="PIRSR" id="PIRSR000193-1"/>
    </source>
</evidence>
<dbReference type="AlphaFoldDB" id="A0A1S8TND8"/>
<dbReference type="Pfam" id="PF14748">
    <property type="entry name" value="P5CR_dimer"/>
    <property type="match status" value="1"/>
</dbReference>
<keyword evidence="3 9" id="KW-0963">Cytoplasm</keyword>
<gene>
    <name evidence="15" type="primary">proC_1</name>
    <name evidence="9" type="synonym">proC</name>
    <name evidence="15" type="ORF">CLPUN_16630</name>
</gene>
<evidence type="ECO:0000256" key="6">
    <source>
        <dbReference type="ARBA" id="ARBA00022857"/>
    </source>
</evidence>
<dbReference type="UniPathway" id="UPA00098">
    <property type="reaction ID" value="UER00361"/>
</dbReference>
<comment type="catalytic activity">
    <reaction evidence="9 12">
        <text>L-proline + NADP(+) = (S)-1-pyrroline-5-carboxylate + NADPH + 2 H(+)</text>
        <dbReference type="Rhea" id="RHEA:14109"/>
        <dbReference type="ChEBI" id="CHEBI:15378"/>
        <dbReference type="ChEBI" id="CHEBI:17388"/>
        <dbReference type="ChEBI" id="CHEBI:57783"/>
        <dbReference type="ChEBI" id="CHEBI:58349"/>
        <dbReference type="ChEBI" id="CHEBI:60039"/>
        <dbReference type="EC" id="1.5.1.2"/>
    </reaction>
</comment>
<evidence type="ECO:0000256" key="9">
    <source>
        <dbReference type="HAMAP-Rule" id="MF_01925"/>
    </source>
</evidence>
<keyword evidence="6 9" id="KW-0521">NADP</keyword>
<evidence type="ECO:0000313" key="16">
    <source>
        <dbReference type="Proteomes" id="UP000190890"/>
    </source>
</evidence>
<evidence type="ECO:0000256" key="10">
    <source>
        <dbReference type="NCBIfam" id="TIGR00112"/>
    </source>
</evidence>
<feature type="domain" description="Pyrroline-5-carboxylate reductase dimerisation" evidence="14">
    <location>
        <begin position="161"/>
        <end position="265"/>
    </location>
</feature>
<dbReference type="Pfam" id="PF03807">
    <property type="entry name" value="F420_oxidored"/>
    <property type="match status" value="1"/>
</dbReference>
<keyword evidence="4 9" id="KW-0028">Amino-acid biosynthesis</keyword>
<dbReference type="SUPFAM" id="SSF48179">
    <property type="entry name" value="6-phosphogluconate dehydrogenase C-terminal domain-like"/>
    <property type="match status" value="1"/>
</dbReference>
<evidence type="ECO:0000256" key="7">
    <source>
        <dbReference type="ARBA" id="ARBA00023002"/>
    </source>
</evidence>
<evidence type="ECO:0000256" key="5">
    <source>
        <dbReference type="ARBA" id="ARBA00022650"/>
    </source>
</evidence>
<dbReference type="GO" id="GO:0005737">
    <property type="term" value="C:cytoplasm"/>
    <property type="evidence" value="ECO:0007669"/>
    <property type="project" value="UniProtKB-SubCell"/>
</dbReference>
<comment type="pathway">
    <text evidence="9 12">Amino-acid biosynthesis; L-proline biosynthesis; L-proline from L-glutamate 5-semialdehyde: step 1/1.</text>
</comment>
<keyword evidence="5 9" id="KW-0641">Proline biosynthesis</keyword>
<dbReference type="InterPro" id="IPR053790">
    <property type="entry name" value="P5CR-like_CS"/>
</dbReference>
<dbReference type="PANTHER" id="PTHR11645:SF0">
    <property type="entry name" value="PYRROLINE-5-CARBOXYLATE REDUCTASE 3"/>
    <property type="match status" value="1"/>
</dbReference>
<feature type="domain" description="Pyrroline-5-carboxylate reductase catalytic N-terminal" evidence="13">
    <location>
        <begin position="5"/>
        <end position="98"/>
    </location>
</feature>
<dbReference type="InterPro" id="IPR029036">
    <property type="entry name" value="P5CR_dimer"/>
</dbReference>
<dbReference type="FunFam" id="3.40.50.720:FF:000190">
    <property type="entry name" value="Pyrroline-5-carboxylate reductase"/>
    <property type="match status" value="1"/>
</dbReference>
<evidence type="ECO:0000256" key="3">
    <source>
        <dbReference type="ARBA" id="ARBA00022490"/>
    </source>
</evidence>
<sequence>MIEKKIGFIGCGNMGRAILDGIISSGVINSKNINVYDISPNVIENSKAKNVNISANIKELCEESDIILLAIKPNIVEEVLKSTERLLEGKALLSIVAGVTSENLKKMANVDIRILRIMPNTPAMVGEGATVFCLDNTFSQDEKNLAVEIFESVGIVEWIPEKLIDAVTGLSGGGPAYAAMFIEALADGGVREGLSRATSYRLAAQTVLGTGKMIIETGIHPGELKDMVSSPAGTTIEGVRALEKGGMRFAVLEAIAKSSEKSRNLCK</sequence>
<dbReference type="PANTHER" id="PTHR11645">
    <property type="entry name" value="PYRROLINE-5-CARBOXYLATE REDUCTASE"/>
    <property type="match status" value="1"/>
</dbReference>
<dbReference type="FunFam" id="1.10.3730.10:FF:000001">
    <property type="entry name" value="Pyrroline-5-carboxylate reductase"/>
    <property type="match status" value="1"/>
</dbReference>
<evidence type="ECO:0000256" key="12">
    <source>
        <dbReference type="RuleBase" id="RU003903"/>
    </source>
</evidence>
<dbReference type="PIRSF" id="PIRSF000193">
    <property type="entry name" value="Pyrrol-5-carb_rd"/>
    <property type="match status" value="1"/>
</dbReference>
<evidence type="ECO:0000256" key="4">
    <source>
        <dbReference type="ARBA" id="ARBA00022605"/>
    </source>
</evidence>
<dbReference type="OrthoDB" id="9805754at2"/>
<feature type="binding site" evidence="11">
    <location>
        <begin position="70"/>
        <end position="73"/>
    </location>
    <ligand>
        <name>NADP(+)</name>
        <dbReference type="ChEBI" id="CHEBI:58349"/>
    </ligand>
</feature>
<dbReference type="NCBIfam" id="TIGR00112">
    <property type="entry name" value="proC"/>
    <property type="match status" value="1"/>
</dbReference>
<name>A0A1S8TND8_9CLOT</name>
<reference evidence="15 16" key="1">
    <citation type="submission" date="2016-05" db="EMBL/GenBank/DDBJ databases">
        <title>Microbial solvent formation.</title>
        <authorList>
            <person name="Poehlein A."/>
            <person name="Montoya Solano J.D."/>
            <person name="Flitsch S."/>
            <person name="Krabben P."/>
            <person name="Duerre P."/>
            <person name="Daniel R."/>
        </authorList>
    </citation>
    <scope>NUCLEOTIDE SEQUENCE [LARGE SCALE GENOMIC DNA]</scope>
    <source>
        <strain evidence="15 16">DSM 2619</strain>
    </source>
</reference>
<dbReference type="InterPro" id="IPR008927">
    <property type="entry name" value="6-PGluconate_DH-like_C_sf"/>
</dbReference>
<evidence type="ECO:0000256" key="2">
    <source>
        <dbReference type="ARBA" id="ARBA00005525"/>
    </source>
</evidence>
<proteinExistence type="inferred from homology"/>
<accession>A0A1S8TND8</accession>
<dbReference type="Gene3D" id="1.10.3730.10">
    <property type="entry name" value="ProC C-terminal domain-like"/>
    <property type="match status" value="1"/>
</dbReference>
<dbReference type="HAMAP" id="MF_01925">
    <property type="entry name" value="P5C_reductase"/>
    <property type="match status" value="1"/>
</dbReference>
<comment type="similarity">
    <text evidence="2 9 12">Belongs to the pyrroline-5-carboxylate reductase family.</text>
</comment>
<dbReference type="STRING" id="29367.CLPUN_16630"/>
<feature type="binding site" evidence="11">
    <location>
        <begin position="9"/>
        <end position="14"/>
    </location>
    <ligand>
        <name>NADP(+)</name>
        <dbReference type="ChEBI" id="CHEBI:58349"/>
    </ligand>
</feature>